<proteinExistence type="inferred from homology"/>
<dbReference type="PROSITE" id="PS00920">
    <property type="entry name" value="NITRIL_CHT_1"/>
    <property type="match status" value="1"/>
</dbReference>
<sequence length="310" mass="33766">MRVAAAQVRSPWMDREAGVRKVIDFVGRAAEAGVELVVFPETFLPGYPIWLTQPEGARLDDAKQESAYAAYQEAAVELTGPELRLIVECVRDQGVFTYLGIAERGPGRGTVYCTLLAIDPVAGVCGVHRKLVPTFEERLVWGNGDGHGLQVHQVGGVRVGGLCCWENWMPLARHALYAQAPDLHVSVWPGSTRLTGDITRFIALEGRMYSLAAGALIDYADVPAGFPLRDEILAAGQISPYDGGSAIAGPNGRWIAEPVKDEERLVIADIDPTTVRGARQNFDPTGHYGRPDVFRVTVDRKRLTSATFLD</sequence>
<comment type="similarity">
    <text evidence="1">Belongs to the carbon-nitrogen hydrolase superfamily. Nitrilase family.</text>
</comment>
<feature type="domain" description="CN hydrolase" evidence="3">
    <location>
        <begin position="1"/>
        <end position="272"/>
    </location>
</feature>
<protein>
    <submittedName>
        <fullName evidence="4">Nitrilase</fullName>
    </submittedName>
</protein>
<dbReference type="InterPro" id="IPR003010">
    <property type="entry name" value="C-N_Hydrolase"/>
</dbReference>
<organism evidence="4 5">
    <name type="scientific">Amycolatopsis orientalis</name>
    <name type="common">Nocardia orientalis</name>
    <dbReference type="NCBI Taxonomy" id="31958"/>
    <lineage>
        <taxon>Bacteria</taxon>
        <taxon>Bacillati</taxon>
        <taxon>Actinomycetota</taxon>
        <taxon>Actinomycetes</taxon>
        <taxon>Pseudonocardiales</taxon>
        <taxon>Pseudonocardiaceae</taxon>
        <taxon>Amycolatopsis</taxon>
    </lineage>
</organism>
<dbReference type="RefSeq" id="WP_044849842.1">
    <property type="nucleotide sequence ID" value="NZ_CP016174.1"/>
</dbReference>
<dbReference type="PANTHER" id="PTHR46044:SF1">
    <property type="entry name" value="CN HYDROLASE DOMAIN-CONTAINING PROTEIN"/>
    <property type="match status" value="1"/>
</dbReference>
<dbReference type="CDD" id="cd07564">
    <property type="entry name" value="nitrilases_CHs"/>
    <property type="match status" value="1"/>
</dbReference>
<feature type="active site" description="Proton acceptor" evidence="2">
    <location>
        <position position="41"/>
    </location>
</feature>
<dbReference type="SUPFAM" id="SSF56317">
    <property type="entry name" value="Carbon-nitrogen hydrolase"/>
    <property type="match status" value="1"/>
</dbReference>
<gene>
    <name evidence="4" type="ORF">SD37_26430</name>
</gene>
<dbReference type="PROSITE" id="PS50263">
    <property type="entry name" value="CN_HYDROLASE"/>
    <property type="match status" value="1"/>
</dbReference>
<dbReference type="eggNOG" id="COG0388">
    <property type="taxonomic scope" value="Bacteria"/>
</dbReference>
<dbReference type="Gene3D" id="3.60.110.10">
    <property type="entry name" value="Carbon-nitrogen hydrolase"/>
    <property type="match status" value="1"/>
</dbReference>
<dbReference type="InterPro" id="IPR044149">
    <property type="entry name" value="Nitrilases_CHs"/>
</dbReference>
<dbReference type="InterPro" id="IPR000132">
    <property type="entry name" value="Nitrilase/CN_hydratase_CS"/>
</dbReference>
<dbReference type="InterPro" id="IPR036526">
    <property type="entry name" value="C-N_Hydrolase_sf"/>
</dbReference>
<dbReference type="KEGG" id="aori:SD37_26430"/>
<evidence type="ECO:0000313" key="5">
    <source>
        <dbReference type="Proteomes" id="UP000093695"/>
    </source>
</evidence>
<dbReference type="GO" id="GO:0000257">
    <property type="term" value="F:nitrilase activity"/>
    <property type="evidence" value="ECO:0007669"/>
    <property type="project" value="UniProtKB-ARBA"/>
</dbReference>
<evidence type="ECO:0000256" key="2">
    <source>
        <dbReference type="PROSITE-ProRule" id="PRU10139"/>
    </source>
</evidence>
<evidence type="ECO:0000256" key="1">
    <source>
        <dbReference type="ARBA" id="ARBA00008129"/>
    </source>
</evidence>
<dbReference type="AlphaFoldDB" id="A0A193C300"/>
<name>A0A193C300_AMYOR</name>
<dbReference type="STRING" id="31958.SD37_26430"/>
<dbReference type="PANTHER" id="PTHR46044">
    <property type="entry name" value="NITRILASE"/>
    <property type="match status" value="1"/>
</dbReference>
<dbReference type="Proteomes" id="UP000093695">
    <property type="component" value="Chromosome"/>
</dbReference>
<dbReference type="PROSITE" id="PS00921">
    <property type="entry name" value="NITRIL_CHT_2"/>
    <property type="match status" value="1"/>
</dbReference>
<dbReference type="EMBL" id="CP016174">
    <property type="protein sequence ID" value="ANN18809.1"/>
    <property type="molecule type" value="Genomic_DNA"/>
</dbReference>
<accession>A0A193C300</accession>
<evidence type="ECO:0000313" key="4">
    <source>
        <dbReference type="EMBL" id="ANN18809.1"/>
    </source>
</evidence>
<reference evidence="4 5" key="1">
    <citation type="journal article" date="2015" name="Genome Announc.">
        <title>Draft Genome Sequence of Norvancomycin-Producing Strain Amycolatopsis orientalis CPCC200066.</title>
        <authorList>
            <person name="Lei X."/>
            <person name="Yuan F."/>
            <person name="Shi Y."/>
            <person name="Li X."/>
            <person name="Wang L."/>
            <person name="Hong B."/>
        </authorList>
    </citation>
    <scope>NUCLEOTIDE SEQUENCE [LARGE SCALE GENOMIC DNA]</scope>
    <source>
        <strain evidence="4 5">B-37</strain>
    </source>
</reference>
<keyword evidence="5" id="KW-1185">Reference proteome</keyword>
<evidence type="ECO:0000259" key="3">
    <source>
        <dbReference type="PROSITE" id="PS50263"/>
    </source>
</evidence>
<dbReference type="Pfam" id="PF00795">
    <property type="entry name" value="CN_hydrolase"/>
    <property type="match status" value="1"/>
</dbReference>